<gene>
    <name evidence="14" type="ORF">OKA104_LOCUS6453</name>
    <name evidence="13" type="ORF">VCS650_LOCUS2510</name>
</gene>
<protein>
    <recommendedName>
        <fullName evidence="11">fructokinase</fullName>
        <ecNumber evidence="11">2.7.1.4</ecNumber>
    </recommendedName>
</protein>
<evidence type="ECO:0000256" key="4">
    <source>
        <dbReference type="ARBA" id="ARBA00022723"/>
    </source>
</evidence>
<name>A0A813QUI6_9BILA</name>
<dbReference type="EMBL" id="CAJOAY010000237">
    <property type="protein sequence ID" value="CAF3597764.1"/>
    <property type="molecule type" value="Genomic_DNA"/>
</dbReference>
<dbReference type="Gene3D" id="3.30.420.40">
    <property type="match status" value="2"/>
</dbReference>
<dbReference type="Proteomes" id="UP000663881">
    <property type="component" value="Unassembled WGS sequence"/>
</dbReference>
<comment type="cofactor">
    <cofactor evidence="1">
        <name>Mg(2+)</name>
        <dbReference type="ChEBI" id="CHEBI:18420"/>
    </cofactor>
</comment>
<dbReference type="CDD" id="cd24067">
    <property type="entry name" value="ASKHA_NBD_ROK_BsFRK-like"/>
    <property type="match status" value="1"/>
</dbReference>
<comment type="catalytic activity">
    <reaction evidence="12">
        <text>D-fructose + ATP = D-fructose 6-phosphate + ADP + H(+)</text>
        <dbReference type="Rhea" id="RHEA:16125"/>
        <dbReference type="ChEBI" id="CHEBI:15378"/>
        <dbReference type="ChEBI" id="CHEBI:30616"/>
        <dbReference type="ChEBI" id="CHEBI:37721"/>
        <dbReference type="ChEBI" id="CHEBI:61527"/>
        <dbReference type="ChEBI" id="CHEBI:456216"/>
        <dbReference type="EC" id="2.7.1.4"/>
    </reaction>
</comment>
<evidence type="ECO:0000256" key="9">
    <source>
        <dbReference type="ARBA" id="ARBA00022842"/>
    </source>
</evidence>
<keyword evidence="8" id="KW-0067">ATP-binding</keyword>
<evidence type="ECO:0000256" key="8">
    <source>
        <dbReference type="ARBA" id="ARBA00022840"/>
    </source>
</evidence>
<comment type="similarity">
    <text evidence="2">Belongs to the ROK (NagC/XylR) family.</text>
</comment>
<keyword evidence="3" id="KW-0808">Transferase</keyword>
<evidence type="ECO:0000256" key="5">
    <source>
        <dbReference type="ARBA" id="ARBA00022741"/>
    </source>
</evidence>
<proteinExistence type="inferred from homology"/>
<evidence type="ECO:0000256" key="2">
    <source>
        <dbReference type="ARBA" id="ARBA00006479"/>
    </source>
</evidence>
<evidence type="ECO:0000256" key="1">
    <source>
        <dbReference type="ARBA" id="ARBA00001946"/>
    </source>
</evidence>
<organism evidence="13 15">
    <name type="scientific">Adineta steineri</name>
    <dbReference type="NCBI Taxonomy" id="433720"/>
    <lineage>
        <taxon>Eukaryota</taxon>
        <taxon>Metazoa</taxon>
        <taxon>Spiralia</taxon>
        <taxon>Gnathifera</taxon>
        <taxon>Rotifera</taxon>
        <taxon>Eurotatoria</taxon>
        <taxon>Bdelloidea</taxon>
        <taxon>Adinetida</taxon>
        <taxon>Adinetidae</taxon>
        <taxon>Adineta</taxon>
    </lineage>
</organism>
<keyword evidence="6" id="KW-0418">Kinase</keyword>
<dbReference type="GO" id="GO:0046872">
    <property type="term" value="F:metal ion binding"/>
    <property type="evidence" value="ECO:0007669"/>
    <property type="project" value="UniProtKB-KW"/>
</dbReference>
<keyword evidence="10" id="KW-0119">Carbohydrate metabolism</keyword>
<reference evidence="13" key="1">
    <citation type="submission" date="2021-02" db="EMBL/GenBank/DDBJ databases">
        <authorList>
            <person name="Nowell W R."/>
        </authorList>
    </citation>
    <scope>NUCLEOTIDE SEQUENCE</scope>
</reference>
<dbReference type="PANTHER" id="PTHR42742:SF3">
    <property type="entry name" value="FRUCTOKINASE"/>
    <property type="match status" value="1"/>
</dbReference>
<evidence type="ECO:0000256" key="10">
    <source>
        <dbReference type="ARBA" id="ARBA00023277"/>
    </source>
</evidence>
<dbReference type="Proteomes" id="UP000663891">
    <property type="component" value="Unassembled WGS sequence"/>
</dbReference>
<evidence type="ECO:0000313" key="13">
    <source>
        <dbReference type="EMBL" id="CAF0773485.1"/>
    </source>
</evidence>
<dbReference type="InterPro" id="IPR043129">
    <property type="entry name" value="ATPase_NBD"/>
</dbReference>
<sequence length="299" mass="32538">MPSIVAGIEMGGTGCKVAISDENGQYDNNYSLQIVTTDPEHTLREIYEWLESKRSERPFVAIGIACFGPVDLDKTSKHYGYITTTPKPGWQYVNVVGAFKGLNVPVAFETDVNAPAMTEAALRGDSSAAYITIGTGVGVGLVLEGRPVHGLMHPEGAHIKCERFAGDDYPGDCPYHNSCIEGMSKAKAVADRLKISPNLLSKVPDDDPVWNIQAYYIAQLCASVIYLTSVKRIIIGGGLTKRNGLFEHIRKHVLQILNNYLDIPAITNDIDNYIVPSKLGDLIGIQSAFDIAQGVIEKK</sequence>
<keyword evidence="5" id="KW-0547">Nucleotide-binding</keyword>
<evidence type="ECO:0000256" key="12">
    <source>
        <dbReference type="ARBA" id="ARBA00048451"/>
    </source>
</evidence>
<dbReference type="FunFam" id="3.30.420.40:FF:000153">
    <property type="entry name" value="Putative fructokinase"/>
    <property type="match status" value="1"/>
</dbReference>
<accession>A0A813QUI6</accession>
<comment type="caution">
    <text evidence="13">The sequence shown here is derived from an EMBL/GenBank/DDBJ whole genome shotgun (WGS) entry which is preliminary data.</text>
</comment>
<dbReference type="AlphaFoldDB" id="A0A813QUI6"/>
<keyword evidence="9" id="KW-0460">Magnesium</keyword>
<dbReference type="GO" id="GO:0008865">
    <property type="term" value="F:fructokinase activity"/>
    <property type="evidence" value="ECO:0007669"/>
    <property type="project" value="UniProtKB-EC"/>
</dbReference>
<dbReference type="PANTHER" id="PTHR42742">
    <property type="entry name" value="TRANSCRIPTIONAL REPRESSOR MPRA"/>
    <property type="match status" value="1"/>
</dbReference>
<dbReference type="InterPro" id="IPR000600">
    <property type="entry name" value="ROK"/>
</dbReference>
<evidence type="ECO:0000256" key="7">
    <source>
        <dbReference type="ARBA" id="ARBA00022833"/>
    </source>
</evidence>
<dbReference type="InterPro" id="IPR051804">
    <property type="entry name" value="Carb_Metab_Reg_Kinase/Isom"/>
</dbReference>
<dbReference type="EC" id="2.7.1.4" evidence="11"/>
<evidence type="ECO:0000256" key="3">
    <source>
        <dbReference type="ARBA" id="ARBA00022679"/>
    </source>
</evidence>
<keyword evidence="7" id="KW-0862">Zinc</keyword>
<evidence type="ECO:0000256" key="11">
    <source>
        <dbReference type="ARBA" id="ARBA00038887"/>
    </source>
</evidence>
<evidence type="ECO:0000313" key="14">
    <source>
        <dbReference type="EMBL" id="CAF3597764.1"/>
    </source>
</evidence>
<evidence type="ECO:0000313" key="15">
    <source>
        <dbReference type="Proteomes" id="UP000663891"/>
    </source>
</evidence>
<dbReference type="GO" id="GO:0005524">
    <property type="term" value="F:ATP binding"/>
    <property type="evidence" value="ECO:0007669"/>
    <property type="project" value="UniProtKB-KW"/>
</dbReference>
<evidence type="ECO:0000256" key="6">
    <source>
        <dbReference type="ARBA" id="ARBA00022777"/>
    </source>
</evidence>
<dbReference type="Pfam" id="PF00480">
    <property type="entry name" value="ROK"/>
    <property type="match status" value="1"/>
</dbReference>
<dbReference type="OrthoDB" id="10260668at2759"/>
<dbReference type="SUPFAM" id="SSF53067">
    <property type="entry name" value="Actin-like ATPase domain"/>
    <property type="match status" value="1"/>
</dbReference>
<keyword evidence="4" id="KW-0479">Metal-binding</keyword>
<dbReference type="EMBL" id="CAJNON010000012">
    <property type="protein sequence ID" value="CAF0773485.1"/>
    <property type="molecule type" value="Genomic_DNA"/>
</dbReference>